<feature type="region of interest" description="Disordered" evidence="1">
    <location>
        <begin position="37"/>
        <end position="66"/>
    </location>
</feature>
<evidence type="ECO:0000313" key="3">
    <source>
        <dbReference type="Proteomes" id="UP000663419"/>
    </source>
</evidence>
<protein>
    <submittedName>
        <fullName evidence="2">Uncharacterized protein</fullName>
    </submittedName>
</protein>
<accession>A0A8A1LNG6</accession>
<proteinExistence type="predicted"/>
<sequence>MHHQRPELPRLVCMRQAEYRHLLPLQRQDCRWPAHPKARRLEAGHKPVLQSPPADWSAGQHDPRDVPEVLQIQLQPTQRGLNRFHPLS</sequence>
<dbReference type="AlphaFoldDB" id="A0A8A1LNG6"/>
<dbReference type="Proteomes" id="UP000663419">
    <property type="component" value="Chromosome 3"/>
</dbReference>
<reference evidence="2" key="1">
    <citation type="submission" date="2021-01" db="EMBL/GenBank/DDBJ databases">
        <title>Chromosome-level genome assembly of a human fungal pathogen reveals clustering of transcriptionally co-regulated genes.</title>
        <authorList>
            <person name="Voorhies M."/>
            <person name="Cohen S."/>
            <person name="Shea T.P."/>
            <person name="Petrus S."/>
            <person name="Munoz J.F."/>
            <person name="Poplawski S."/>
            <person name="Goldman W.E."/>
            <person name="Michael T."/>
            <person name="Cuomo C.A."/>
            <person name="Sil A."/>
            <person name="Beyhan S."/>
        </authorList>
    </citation>
    <scope>NUCLEOTIDE SEQUENCE</scope>
    <source>
        <strain evidence="2">H88</strain>
    </source>
</reference>
<evidence type="ECO:0000256" key="1">
    <source>
        <dbReference type="SAM" id="MobiDB-lite"/>
    </source>
</evidence>
<evidence type="ECO:0000313" key="2">
    <source>
        <dbReference type="EMBL" id="QSS54625.1"/>
    </source>
</evidence>
<name>A0A8A1LNG6_AJEC8</name>
<dbReference type="VEuPathDB" id="FungiDB:I7I53_02236"/>
<organism evidence="2 3">
    <name type="scientific">Ajellomyces capsulatus (strain H88)</name>
    <name type="common">Darling's disease fungus</name>
    <name type="synonym">Histoplasma capsulatum</name>
    <dbReference type="NCBI Taxonomy" id="544711"/>
    <lineage>
        <taxon>Eukaryota</taxon>
        <taxon>Fungi</taxon>
        <taxon>Dikarya</taxon>
        <taxon>Ascomycota</taxon>
        <taxon>Pezizomycotina</taxon>
        <taxon>Eurotiomycetes</taxon>
        <taxon>Eurotiomycetidae</taxon>
        <taxon>Onygenales</taxon>
        <taxon>Ajellomycetaceae</taxon>
        <taxon>Histoplasma</taxon>
    </lineage>
</organism>
<gene>
    <name evidence="2" type="ORF">I7I53_02236</name>
</gene>
<dbReference type="EMBL" id="CP069104">
    <property type="protein sequence ID" value="QSS54625.1"/>
    <property type="molecule type" value="Genomic_DNA"/>
</dbReference>